<evidence type="ECO:0000313" key="3">
    <source>
        <dbReference type="Proteomes" id="UP000461730"/>
    </source>
</evidence>
<dbReference type="PANTHER" id="PTHR38467">
    <property type="match status" value="1"/>
</dbReference>
<organism evidence="2 3">
    <name type="scientific">Chitinophaga tropicalis</name>
    <dbReference type="NCBI Taxonomy" id="2683588"/>
    <lineage>
        <taxon>Bacteria</taxon>
        <taxon>Pseudomonadati</taxon>
        <taxon>Bacteroidota</taxon>
        <taxon>Chitinophagia</taxon>
        <taxon>Chitinophagales</taxon>
        <taxon>Chitinophagaceae</taxon>
        <taxon>Chitinophaga</taxon>
    </lineage>
</organism>
<comment type="caution">
    <text evidence="2">The sequence shown here is derived from an EMBL/GenBank/DDBJ whole genome shotgun (WGS) entry which is preliminary data.</text>
</comment>
<dbReference type="InterPro" id="IPR043964">
    <property type="entry name" value="P-loop_TraG"/>
</dbReference>
<accession>A0A7K1UDP3</accession>
<dbReference type="Pfam" id="PF19044">
    <property type="entry name" value="P-loop_TraG"/>
    <property type="match status" value="1"/>
</dbReference>
<dbReference type="SUPFAM" id="SSF52540">
    <property type="entry name" value="P-loop containing nucleoside triphosphate hydrolases"/>
    <property type="match status" value="1"/>
</dbReference>
<reference evidence="2 3" key="1">
    <citation type="submission" date="2019-12" db="EMBL/GenBank/DDBJ databases">
        <title>Chitinophaga sp. strain ysch24 (GDMCC 1.1355), whole genome shotgun sequence.</title>
        <authorList>
            <person name="Zhang X."/>
        </authorList>
    </citation>
    <scope>NUCLEOTIDE SEQUENCE [LARGE SCALE GENOMIC DNA]</scope>
    <source>
        <strain evidence="3">ysch24</strain>
    </source>
</reference>
<protein>
    <submittedName>
        <fullName evidence="2">Conjugal transfer protein TraG</fullName>
    </submittedName>
</protein>
<dbReference type="InterPro" id="IPR053155">
    <property type="entry name" value="F-pilin_assembly_TraC"/>
</dbReference>
<evidence type="ECO:0000313" key="2">
    <source>
        <dbReference type="EMBL" id="MVT12509.1"/>
    </source>
</evidence>
<dbReference type="Proteomes" id="UP000461730">
    <property type="component" value="Unassembled WGS sequence"/>
</dbReference>
<dbReference type="AlphaFoldDB" id="A0A7K1UDP3"/>
<dbReference type="EMBL" id="WRXN01000028">
    <property type="protein sequence ID" value="MVT12509.1"/>
    <property type="molecule type" value="Genomic_DNA"/>
</dbReference>
<dbReference type="Gene3D" id="3.40.50.300">
    <property type="entry name" value="P-loop containing nucleotide triphosphate hydrolases"/>
    <property type="match status" value="2"/>
</dbReference>
<gene>
    <name evidence="2" type="ORF">GO493_29930</name>
</gene>
<dbReference type="InterPro" id="IPR027417">
    <property type="entry name" value="P-loop_NTPase"/>
</dbReference>
<sequence length="815" mass="93307">MQVYSADIYSILGFIGGAILSKSGCITVCYYMSCPEPYTQDQNAIGFRQKEYERALKFMPAGSYFHKQDIFLKRAYDPSTDMEGNSFLERAQMKHFTGRQYLEHHCILAFTLAGLETLEPAYVKNPLQYKDHLIERDKARLTDFLEAVDGAVIVLKNLPATSIRPLEEYEIKDFLTQYVNGFAADKGMRDVYFGPHLGIGEAKGAVFAICDENALPDEFPPYVEDDTIPKANAALFMAPLEKLGLHLHANHIINQVIYFEGHQKLKGELQARVDEFHQHRRFAKEIEITAERLKVTQQEVLESQAYLCRAHFSVSVWDHEPAELEKAKDTIREILKMRDFGFYQPSYEGLKDIFIGTVIGLQNRLSRSYFFLTELAVAASLFINNSVYKSDPEGILYNDRVFQIPYRLDTWDEAKRRIPARNGLYIASTGGGKSSTCLNAVEQEIRQGIKVVCVEFGQSFLAISRLYPSVSAHIDYDGVSPLGVNPFYIRDPQELTTDKIKTLTVLVLKFWREREIIEDANHNVSLTKILRDYYDHTPSGHSFPDFYNYVKANFTAIIARQEIPPAYFNIDSFLHICSQFMPGGVYENVCKVDGSNEDLIRDKSFIIFELTRIKKDPFLVSVILTIIFETVENKILADRSVRGKLYLDEYGETAIMKDNFSGEDVHSTVSFCFTKLRKENGSVHAIIQSPAQLPENNFTRSIIANTQLLYVLPTTETVYHDIIQAFRISNQSHIQLMKSIRNDFSGERPYAEVFIRFGDLYATVVRLEFSRAKFYAFQTDGKDWKTLDDLFRSGMTMEDAIIQHIKNKNNAKIFA</sequence>
<feature type="domain" description="TraG P-loop" evidence="1">
    <location>
        <begin position="394"/>
        <end position="806"/>
    </location>
</feature>
<name>A0A7K1UDP3_9BACT</name>
<dbReference type="PANTHER" id="PTHR38467:SF1">
    <property type="entry name" value="CONJUGATIVE TRANSFER: ASSEMBLY"/>
    <property type="match status" value="1"/>
</dbReference>
<evidence type="ECO:0000259" key="1">
    <source>
        <dbReference type="Pfam" id="PF19044"/>
    </source>
</evidence>
<keyword evidence="3" id="KW-1185">Reference proteome</keyword>
<proteinExistence type="predicted"/>